<dbReference type="Pfam" id="PF07690">
    <property type="entry name" value="MFS_1"/>
    <property type="match status" value="1"/>
</dbReference>
<name>A0A1M5N5S6_STRHI</name>
<feature type="region of interest" description="Disordered" evidence="1">
    <location>
        <begin position="1"/>
        <end position="24"/>
    </location>
</feature>
<dbReference type="AlphaFoldDB" id="A0A1M5N5S6"/>
<feature type="transmembrane region" description="Helical" evidence="2">
    <location>
        <begin position="97"/>
        <end position="114"/>
    </location>
</feature>
<dbReference type="RefSeq" id="WP_083960281.1">
    <property type="nucleotide sequence ID" value="NZ_FQVN01000015.1"/>
</dbReference>
<keyword evidence="2" id="KW-0472">Membrane</keyword>
<feature type="transmembrane region" description="Helical" evidence="2">
    <location>
        <begin position="154"/>
        <end position="175"/>
    </location>
</feature>
<dbReference type="GO" id="GO:0022857">
    <property type="term" value="F:transmembrane transporter activity"/>
    <property type="evidence" value="ECO:0007669"/>
    <property type="project" value="InterPro"/>
</dbReference>
<feature type="transmembrane region" description="Helical" evidence="2">
    <location>
        <begin position="352"/>
        <end position="375"/>
    </location>
</feature>
<evidence type="ECO:0000313" key="3">
    <source>
        <dbReference type="EMBL" id="SHG84930.1"/>
    </source>
</evidence>
<feature type="transmembrane region" description="Helical" evidence="2">
    <location>
        <begin position="317"/>
        <end position="340"/>
    </location>
</feature>
<dbReference type="Proteomes" id="UP000184501">
    <property type="component" value="Unassembled WGS sequence"/>
</dbReference>
<organism evidence="3 4">
    <name type="scientific">Streptoalloteichus hindustanus</name>
    <dbReference type="NCBI Taxonomy" id="2017"/>
    <lineage>
        <taxon>Bacteria</taxon>
        <taxon>Bacillati</taxon>
        <taxon>Actinomycetota</taxon>
        <taxon>Actinomycetes</taxon>
        <taxon>Pseudonocardiales</taxon>
        <taxon>Pseudonocardiaceae</taxon>
        <taxon>Streptoalloteichus</taxon>
    </lineage>
</organism>
<proteinExistence type="predicted"/>
<dbReference type="PANTHER" id="PTHR23523">
    <property type="match status" value="1"/>
</dbReference>
<evidence type="ECO:0000256" key="1">
    <source>
        <dbReference type="SAM" id="MobiDB-lite"/>
    </source>
</evidence>
<dbReference type="Gene3D" id="1.20.1250.20">
    <property type="entry name" value="MFS general substrate transporter like domains"/>
    <property type="match status" value="2"/>
</dbReference>
<feature type="transmembrane region" description="Helical" evidence="2">
    <location>
        <begin position="293"/>
        <end position="311"/>
    </location>
</feature>
<dbReference type="EMBL" id="FQVN01000015">
    <property type="protein sequence ID" value="SHG84930.1"/>
    <property type="molecule type" value="Genomic_DNA"/>
</dbReference>
<evidence type="ECO:0000256" key="2">
    <source>
        <dbReference type="SAM" id="Phobius"/>
    </source>
</evidence>
<dbReference type="InterPro" id="IPR011701">
    <property type="entry name" value="MFS"/>
</dbReference>
<dbReference type="InterPro" id="IPR036259">
    <property type="entry name" value="MFS_trans_sf"/>
</dbReference>
<dbReference type="OrthoDB" id="5317164at2"/>
<feature type="transmembrane region" description="Helical" evidence="2">
    <location>
        <begin position="120"/>
        <end position="142"/>
    </location>
</feature>
<dbReference type="SUPFAM" id="SSF103473">
    <property type="entry name" value="MFS general substrate transporter"/>
    <property type="match status" value="1"/>
</dbReference>
<protein>
    <submittedName>
        <fullName evidence="3">MFS transporter, CP family, cyanate transporter</fullName>
    </submittedName>
</protein>
<feature type="transmembrane region" description="Helical" evidence="2">
    <location>
        <begin position="187"/>
        <end position="205"/>
    </location>
</feature>
<dbReference type="InterPro" id="IPR052524">
    <property type="entry name" value="MFS_Cyanate_Porter"/>
</dbReference>
<keyword evidence="2" id="KW-0812">Transmembrane</keyword>
<feature type="transmembrane region" description="Helical" evidence="2">
    <location>
        <begin position="226"/>
        <end position="249"/>
    </location>
</feature>
<keyword evidence="4" id="KW-1185">Reference proteome</keyword>
<feature type="transmembrane region" description="Helical" evidence="2">
    <location>
        <begin position="261"/>
        <end position="281"/>
    </location>
</feature>
<sequence length="408" mass="40784">MTAVSEAAQPTPDPASPPTAPGRGAARPALVAAAILLTAVSLRPVLTAVGPLSGDIQRATDLPGSVVGLLTTIPLAVFAVSSALVNRLARRHGIEAVLVGGMLVLTAGGLLRWLPGTTALFAGTVVLAFGLVAGNVLLPGIVRRDFPHRVGVMTSLYTTAMSVSAGVAAGVAVPMAHDWGLEWRGTLSVWVAVAVLAVLAWLPLIRERHVPGAAAAGRPRRLWGSGLAWQVTVFFGLHSLLFYVCSAWLPAMLGARGLSAATAGALGAAYMIAGAVSSLVVPAAASRRPSQRPVVAVILGGEVLGALGVLLADGPALVGSVVVLGLASGAGFALSFLFFAVRAGDGPTAAQLSGMAQTVGYALAATGPLLFGLLHDALGGWTGPVVGLLAVPALAATVGFGASRAAHV</sequence>
<feature type="compositionally biased region" description="Pro residues" evidence="1">
    <location>
        <begin position="11"/>
        <end position="20"/>
    </location>
</feature>
<feature type="transmembrane region" description="Helical" evidence="2">
    <location>
        <begin position="29"/>
        <end position="46"/>
    </location>
</feature>
<feature type="transmembrane region" description="Helical" evidence="2">
    <location>
        <begin position="381"/>
        <end position="402"/>
    </location>
</feature>
<gene>
    <name evidence="3" type="ORF">SAMN05444320_1153</name>
</gene>
<reference evidence="3 4" key="1">
    <citation type="submission" date="2016-11" db="EMBL/GenBank/DDBJ databases">
        <authorList>
            <person name="Jaros S."/>
            <person name="Januszkiewicz K."/>
            <person name="Wedrychowicz H."/>
        </authorList>
    </citation>
    <scope>NUCLEOTIDE SEQUENCE [LARGE SCALE GENOMIC DNA]</scope>
    <source>
        <strain evidence="3 4">DSM 44523</strain>
    </source>
</reference>
<evidence type="ECO:0000313" key="4">
    <source>
        <dbReference type="Proteomes" id="UP000184501"/>
    </source>
</evidence>
<dbReference type="CDD" id="cd17339">
    <property type="entry name" value="MFS_NIMT_CynX_like"/>
    <property type="match status" value="1"/>
</dbReference>
<accession>A0A1M5N5S6</accession>
<keyword evidence="2" id="KW-1133">Transmembrane helix</keyword>
<feature type="transmembrane region" description="Helical" evidence="2">
    <location>
        <begin position="66"/>
        <end position="85"/>
    </location>
</feature>
<dbReference type="STRING" id="2017.SAMN05444320_1153"/>
<dbReference type="PANTHER" id="PTHR23523:SF2">
    <property type="entry name" value="2-NITROIMIDAZOLE TRANSPORTER"/>
    <property type="match status" value="1"/>
</dbReference>